<dbReference type="Pfam" id="PF00392">
    <property type="entry name" value="GntR"/>
    <property type="match status" value="1"/>
</dbReference>
<dbReference type="EMBL" id="BLKS01000001">
    <property type="protein sequence ID" value="GFG48662.1"/>
    <property type="molecule type" value="Genomic_DNA"/>
</dbReference>
<reference evidence="5 8" key="2">
    <citation type="journal article" date="2019" name="Emerg. Microbes Infect.">
        <title>Comprehensive subspecies identification of 175 nontuberculous mycobacteria species based on 7547 genomic profiles.</title>
        <authorList>
            <person name="Matsumoto Y."/>
            <person name="Kinjo T."/>
            <person name="Motooka D."/>
            <person name="Nabeya D."/>
            <person name="Jung N."/>
            <person name="Uechi K."/>
            <person name="Horii T."/>
            <person name="Iida T."/>
            <person name="Fujita J."/>
            <person name="Nakamura S."/>
        </authorList>
    </citation>
    <scope>NUCLEOTIDE SEQUENCE [LARGE SCALE GENOMIC DNA]</scope>
    <source>
        <strain evidence="5 8">JCM 6377</strain>
    </source>
</reference>
<evidence type="ECO:0000256" key="1">
    <source>
        <dbReference type="ARBA" id="ARBA00023015"/>
    </source>
</evidence>
<evidence type="ECO:0000313" key="7">
    <source>
        <dbReference type="Proteomes" id="UP000220914"/>
    </source>
</evidence>
<dbReference type="InterPro" id="IPR036388">
    <property type="entry name" value="WH-like_DNA-bd_sf"/>
</dbReference>
<dbReference type="InterPro" id="IPR028978">
    <property type="entry name" value="Chorismate_lyase_/UTRA_dom_sf"/>
</dbReference>
<dbReference type="Pfam" id="PF07702">
    <property type="entry name" value="UTRA"/>
    <property type="match status" value="1"/>
</dbReference>
<keyword evidence="3" id="KW-0804">Transcription</keyword>
<sequence>MNDVQITSTSQSDRFDIRADASQPLHMQVAERLRNLATELGTGERLPSEADLVARFDVSRTTVRRAIKALAEEGVLDVQHGRGTFVAAHRVTQSMGEFGPFVESLATAGERSTELLDIGWRTGWAVPSAIGGPDLPGFGFRWLHRIDGRAHALFDCTLPIDIGRRLDQDRVATTPIYKLLQHDLGIIPHAADFTFTACDAADDVAGHLGVAPSSSLLVLDRTTTDRAGEIIECGRYYLVPELHRIRLSASASRLASVMNFNSRT</sequence>
<evidence type="ECO:0000313" key="5">
    <source>
        <dbReference type="EMBL" id="GFG48662.1"/>
    </source>
</evidence>
<name>A0A2A7N7T5_MYCAG</name>
<dbReference type="GO" id="GO:0045892">
    <property type="term" value="P:negative regulation of DNA-templated transcription"/>
    <property type="evidence" value="ECO:0007669"/>
    <property type="project" value="TreeGrafter"/>
</dbReference>
<dbReference type="RefSeq" id="WP_097939913.1">
    <property type="nucleotide sequence ID" value="NZ_BLKS01000001.1"/>
</dbReference>
<keyword evidence="2" id="KW-0238">DNA-binding</keyword>
<dbReference type="InterPro" id="IPR036390">
    <property type="entry name" value="WH_DNA-bd_sf"/>
</dbReference>
<organism evidence="6 7">
    <name type="scientific">Mycolicibacterium agri</name>
    <name type="common">Mycobacterium agri</name>
    <dbReference type="NCBI Taxonomy" id="36811"/>
    <lineage>
        <taxon>Bacteria</taxon>
        <taxon>Bacillati</taxon>
        <taxon>Actinomycetota</taxon>
        <taxon>Actinomycetes</taxon>
        <taxon>Mycobacteriales</taxon>
        <taxon>Mycobacteriaceae</taxon>
        <taxon>Mycolicibacterium</taxon>
    </lineage>
</organism>
<evidence type="ECO:0000256" key="3">
    <source>
        <dbReference type="ARBA" id="ARBA00023163"/>
    </source>
</evidence>
<dbReference type="PROSITE" id="PS50949">
    <property type="entry name" value="HTH_GNTR"/>
    <property type="match status" value="1"/>
</dbReference>
<dbReference type="AlphaFoldDB" id="A0A2A7N7T5"/>
<reference evidence="6 7" key="1">
    <citation type="submission" date="2017-10" db="EMBL/GenBank/DDBJ databases">
        <title>The new phylogeny of genus Mycobacterium.</title>
        <authorList>
            <person name="Tortoli E."/>
            <person name="Trovato A."/>
            <person name="Cirillo D.M."/>
        </authorList>
    </citation>
    <scope>NUCLEOTIDE SEQUENCE [LARGE SCALE GENOMIC DNA]</scope>
    <source>
        <strain evidence="6 7">CCUG37673</strain>
    </source>
</reference>
<feature type="domain" description="HTH gntR-type" evidence="4">
    <location>
        <begin position="23"/>
        <end position="89"/>
    </location>
</feature>
<evidence type="ECO:0000259" key="4">
    <source>
        <dbReference type="PROSITE" id="PS50949"/>
    </source>
</evidence>
<dbReference type="SUPFAM" id="SSF46785">
    <property type="entry name" value="Winged helix' DNA-binding domain"/>
    <property type="match status" value="1"/>
</dbReference>
<dbReference type="Proteomes" id="UP000465302">
    <property type="component" value="Unassembled WGS sequence"/>
</dbReference>
<dbReference type="PANTHER" id="PTHR44846:SF1">
    <property type="entry name" value="MANNOSYL-D-GLYCERATE TRANSPORT_METABOLISM SYSTEM REPRESSOR MNGR-RELATED"/>
    <property type="match status" value="1"/>
</dbReference>
<dbReference type="GO" id="GO:0003700">
    <property type="term" value="F:DNA-binding transcription factor activity"/>
    <property type="evidence" value="ECO:0007669"/>
    <property type="project" value="InterPro"/>
</dbReference>
<reference evidence="5" key="3">
    <citation type="submission" date="2020-02" db="EMBL/GenBank/DDBJ databases">
        <authorList>
            <person name="Matsumoto Y."/>
            <person name="Motooka D."/>
            <person name="Nakamura S."/>
        </authorList>
    </citation>
    <scope>NUCLEOTIDE SEQUENCE</scope>
    <source>
        <strain evidence="5">JCM 6377</strain>
    </source>
</reference>
<evidence type="ECO:0000256" key="2">
    <source>
        <dbReference type="ARBA" id="ARBA00023125"/>
    </source>
</evidence>
<dbReference type="PRINTS" id="PR00035">
    <property type="entry name" value="HTHGNTR"/>
</dbReference>
<accession>A0A2A7N7T5</accession>
<dbReference type="Proteomes" id="UP000220914">
    <property type="component" value="Unassembled WGS sequence"/>
</dbReference>
<dbReference type="CDD" id="cd07377">
    <property type="entry name" value="WHTH_GntR"/>
    <property type="match status" value="1"/>
</dbReference>
<protein>
    <submittedName>
        <fullName evidence="5">GntR family transcriptional regulator</fullName>
    </submittedName>
</protein>
<dbReference type="InterPro" id="IPR050679">
    <property type="entry name" value="Bact_HTH_transcr_reg"/>
</dbReference>
<evidence type="ECO:0000313" key="6">
    <source>
        <dbReference type="EMBL" id="PEG39508.1"/>
    </source>
</evidence>
<dbReference type="SUPFAM" id="SSF64288">
    <property type="entry name" value="Chorismate lyase-like"/>
    <property type="match status" value="1"/>
</dbReference>
<dbReference type="GO" id="GO:0003677">
    <property type="term" value="F:DNA binding"/>
    <property type="evidence" value="ECO:0007669"/>
    <property type="project" value="UniProtKB-KW"/>
</dbReference>
<gene>
    <name evidence="6" type="ORF">CQY20_09935</name>
    <name evidence="5" type="ORF">MAGR_01030</name>
</gene>
<dbReference type="Gene3D" id="3.40.1410.10">
    <property type="entry name" value="Chorismate lyase-like"/>
    <property type="match status" value="1"/>
</dbReference>
<proteinExistence type="predicted"/>
<dbReference type="EMBL" id="PDCP01000014">
    <property type="protein sequence ID" value="PEG39508.1"/>
    <property type="molecule type" value="Genomic_DNA"/>
</dbReference>
<dbReference type="OrthoDB" id="120836at2"/>
<dbReference type="SMART" id="SM00345">
    <property type="entry name" value="HTH_GNTR"/>
    <property type="match status" value="1"/>
</dbReference>
<evidence type="ECO:0000313" key="8">
    <source>
        <dbReference type="Proteomes" id="UP000465302"/>
    </source>
</evidence>
<comment type="caution">
    <text evidence="6">The sequence shown here is derived from an EMBL/GenBank/DDBJ whole genome shotgun (WGS) entry which is preliminary data.</text>
</comment>
<keyword evidence="7" id="KW-1185">Reference proteome</keyword>
<dbReference type="InterPro" id="IPR000524">
    <property type="entry name" value="Tscrpt_reg_HTH_GntR"/>
</dbReference>
<dbReference type="InterPro" id="IPR011663">
    <property type="entry name" value="UTRA"/>
</dbReference>
<keyword evidence="1" id="KW-0805">Transcription regulation</keyword>
<dbReference type="Gene3D" id="1.10.10.10">
    <property type="entry name" value="Winged helix-like DNA-binding domain superfamily/Winged helix DNA-binding domain"/>
    <property type="match status" value="1"/>
</dbReference>
<dbReference type="PANTHER" id="PTHR44846">
    <property type="entry name" value="MANNOSYL-D-GLYCERATE TRANSPORT/METABOLISM SYSTEM REPRESSOR MNGR-RELATED"/>
    <property type="match status" value="1"/>
</dbReference>
<dbReference type="SMART" id="SM00866">
    <property type="entry name" value="UTRA"/>
    <property type="match status" value="1"/>
</dbReference>